<evidence type="ECO:0000256" key="5">
    <source>
        <dbReference type="ARBA" id="ARBA00023136"/>
    </source>
</evidence>
<organism evidence="7 8">
    <name type="scientific">Enterobacillus tribolii</name>
    <dbReference type="NCBI Taxonomy" id="1487935"/>
    <lineage>
        <taxon>Bacteria</taxon>
        <taxon>Pseudomonadati</taxon>
        <taxon>Pseudomonadota</taxon>
        <taxon>Gammaproteobacteria</taxon>
        <taxon>Enterobacterales</taxon>
        <taxon>Hafniaceae</taxon>
        <taxon>Enterobacillus</taxon>
    </lineage>
</organism>
<dbReference type="PANTHER" id="PTHR30250">
    <property type="entry name" value="PST FAMILY PREDICTED COLANIC ACID TRANSPORTER"/>
    <property type="match status" value="1"/>
</dbReference>
<evidence type="ECO:0000256" key="6">
    <source>
        <dbReference type="SAM" id="Phobius"/>
    </source>
</evidence>
<evidence type="ECO:0000313" key="8">
    <source>
        <dbReference type="Proteomes" id="UP000254848"/>
    </source>
</evidence>
<dbReference type="PANTHER" id="PTHR30250:SF11">
    <property type="entry name" value="O-ANTIGEN TRANSPORTER-RELATED"/>
    <property type="match status" value="1"/>
</dbReference>
<comment type="caution">
    <text evidence="7">The sequence shown here is derived from an EMBL/GenBank/DDBJ whole genome shotgun (WGS) entry which is preliminary data.</text>
</comment>
<keyword evidence="4 6" id="KW-1133">Transmembrane helix</keyword>
<feature type="transmembrane region" description="Helical" evidence="6">
    <location>
        <begin position="231"/>
        <end position="251"/>
    </location>
</feature>
<evidence type="ECO:0000256" key="3">
    <source>
        <dbReference type="ARBA" id="ARBA00022692"/>
    </source>
</evidence>
<reference evidence="7 8" key="1">
    <citation type="submission" date="2018-07" db="EMBL/GenBank/DDBJ databases">
        <title>Genomic Encyclopedia of Type Strains, Phase IV (KMG-IV): sequencing the most valuable type-strain genomes for metagenomic binning, comparative biology and taxonomic classification.</title>
        <authorList>
            <person name="Goeker M."/>
        </authorList>
    </citation>
    <scope>NUCLEOTIDE SEQUENCE [LARGE SCALE GENOMIC DNA]</scope>
    <source>
        <strain evidence="7 8">DSM 103736</strain>
    </source>
</reference>
<dbReference type="GO" id="GO:0005886">
    <property type="term" value="C:plasma membrane"/>
    <property type="evidence" value="ECO:0007669"/>
    <property type="project" value="UniProtKB-SubCell"/>
</dbReference>
<keyword evidence="3 6" id="KW-0812">Transmembrane</keyword>
<feature type="transmembrane region" description="Helical" evidence="6">
    <location>
        <begin position="129"/>
        <end position="147"/>
    </location>
</feature>
<dbReference type="Proteomes" id="UP000254848">
    <property type="component" value="Unassembled WGS sequence"/>
</dbReference>
<protein>
    <submittedName>
        <fullName evidence="7">O-antigen/teichoic acid export membrane protein</fullName>
    </submittedName>
</protein>
<dbReference type="RefSeq" id="WP_115458636.1">
    <property type="nucleotide sequence ID" value="NZ_QRAP01000005.1"/>
</dbReference>
<feature type="transmembrane region" description="Helical" evidence="6">
    <location>
        <begin position="41"/>
        <end position="62"/>
    </location>
</feature>
<feature type="transmembrane region" description="Helical" evidence="6">
    <location>
        <begin position="7"/>
        <end position="29"/>
    </location>
</feature>
<feature type="transmembrane region" description="Helical" evidence="6">
    <location>
        <begin position="318"/>
        <end position="337"/>
    </location>
</feature>
<feature type="transmembrane region" description="Helical" evidence="6">
    <location>
        <begin position="74"/>
        <end position="91"/>
    </location>
</feature>
<feature type="transmembrane region" description="Helical" evidence="6">
    <location>
        <begin position="344"/>
        <end position="364"/>
    </location>
</feature>
<accession>A0A370QPV2</accession>
<feature type="transmembrane region" description="Helical" evidence="6">
    <location>
        <begin position="153"/>
        <end position="174"/>
    </location>
</feature>
<evidence type="ECO:0000313" key="7">
    <source>
        <dbReference type="EMBL" id="RDK90811.1"/>
    </source>
</evidence>
<comment type="subcellular location">
    <subcellularLocation>
        <location evidence="1">Cell membrane</location>
        <topology evidence="1">Multi-pass membrane protein</topology>
    </subcellularLocation>
</comment>
<feature type="transmembrane region" description="Helical" evidence="6">
    <location>
        <begin position="97"/>
        <end position="117"/>
    </location>
</feature>
<dbReference type="OrthoDB" id="6581164at2"/>
<dbReference type="EMBL" id="QRAP01000005">
    <property type="protein sequence ID" value="RDK90811.1"/>
    <property type="molecule type" value="Genomic_DNA"/>
</dbReference>
<evidence type="ECO:0000256" key="4">
    <source>
        <dbReference type="ARBA" id="ARBA00022989"/>
    </source>
</evidence>
<keyword evidence="5 6" id="KW-0472">Membrane</keyword>
<sequence length="405" mass="46013">MNLLRSITTIAGSSVISQLIGALSIWLISHKYGMAEVGTYSLIYSIVLVGAQICTFASQLLIPRQPDEEQLARNVVFCLLQSLIIAVPYAALTARLFHQNVVFLYLLTLSYALVLVAENLSLRTGNYRFLVFQRIMVSVVVIASLLITSHTGGFYWLWTAFMLVLIGGCILHTFRFSTLRLTHWGAASNLAFFREHRQHLAKVGSAEVLAMVNNNLPIMLINFWFSALTAGYFSVVMRFCLSPVMIVGNAVRNSIFSKWSMDFRNQVFNYPEYKKIRTLLFVLGVICVLGVLICYPLVMRLGFSQEWIDSIPSSRYILPYLFPALAVSPLTVIELIFGSHRYFLRIQVEQLAIVLLAFLALPYFTHDYAIAVLTFSVLTLIRYLFIWIQMNRRATQLNQRQETGL</sequence>
<evidence type="ECO:0000256" key="2">
    <source>
        <dbReference type="ARBA" id="ARBA00022475"/>
    </source>
</evidence>
<keyword evidence="8" id="KW-1185">Reference proteome</keyword>
<dbReference type="InterPro" id="IPR050833">
    <property type="entry name" value="Poly_Biosynth_Transport"/>
</dbReference>
<evidence type="ECO:0000256" key="1">
    <source>
        <dbReference type="ARBA" id="ARBA00004651"/>
    </source>
</evidence>
<gene>
    <name evidence="7" type="ORF">C8D90_10591</name>
</gene>
<dbReference type="AlphaFoldDB" id="A0A370QPV2"/>
<keyword evidence="2" id="KW-1003">Cell membrane</keyword>
<name>A0A370QPV2_9GAMM</name>
<feature type="transmembrane region" description="Helical" evidence="6">
    <location>
        <begin position="370"/>
        <end position="390"/>
    </location>
</feature>
<proteinExistence type="predicted"/>
<feature type="transmembrane region" description="Helical" evidence="6">
    <location>
        <begin position="279"/>
        <end position="298"/>
    </location>
</feature>